<evidence type="ECO:0000256" key="3">
    <source>
        <dbReference type="ARBA" id="ARBA00022771"/>
    </source>
</evidence>
<evidence type="ECO:0000256" key="4">
    <source>
        <dbReference type="ARBA" id="ARBA00022833"/>
    </source>
</evidence>
<dbReference type="NCBIfam" id="TIGR00310">
    <property type="entry name" value="ZPR1_znf"/>
    <property type="match status" value="1"/>
</dbReference>
<dbReference type="PANTHER" id="PTHR10876">
    <property type="entry name" value="ZINC FINGER PROTEIN ZPR1"/>
    <property type="match status" value="1"/>
</dbReference>
<reference evidence="6" key="1">
    <citation type="journal article" date="2017" name="Nature">
        <title>Asgard archaea illuminate the origin of eukaryotic cellular complexity.</title>
        <authorList>
            <person name="Zaremba-Niedzwiedzka K."/>
            <person name="Caceres E.F."/>
            <person name="Saw J.H."/>
            <person name="Backstrom D."/>
            <person name="Juzokaite L."/>
            <person name="Vancaester E."/>
            <person name="Seitz K.W."/>
            <person name="Anantharaman K."/>
            <person name="Starnawski P."/>
            <person name="Kjeldsen K.U."/>
            <person name="Scott M.B."/>
            <person name="Nunoura T."/>
            <person name="Banfield J.F."/>
            <person name="Schramm A."/>
            <person name="Baker B.J."/>
            <person name="Spang A."/>
            <person name="Ettema T.J.G."/>
        </authorList>
    </citation>
    <scope>NUCLEOTIDE SEQUENCE</scope>
    <source>
        <strain evidence="6">LCB_4</strain>
    </source>
</reference>
<accession>A0AAF0I9V1</accession>
<reference evidence="6" key="2">
    <citation type="journal article" date="2022" name="Nat. Microbiol.">
        <title>A closed Candidatus Odinarchaeum chromosome exposes Asgard archaeal viruses.</title>
        <authorList>
            <person name="Tamarit D."/>
            <person name="Caceres E.F."/>
            <person name="Krupovic M."/>
            <person name="Nijland R."/>
            <person name="Eme L."/>
            <person name="Robinson N.P."/>
            <person name="Ettema T.J.G."/>
        </authorList>
    </citation>
    <scope>NUCLEOTIDE SEQUENCE</scope>
    <source>
        <strain evidence="6">LCB_4</strain>
    </source>
</reference>
<dbReference type="InterPro" id="IPR056180">
    <property type="entry name" value="ZPR1_jr_dom"/>
</dbReference>
<evidence type="ECO:0000259" key="5">
    <source>
        <dbReference type="SMART" id="SM00709"/>
    </source>
</evidence>
<dbReference type="SMART" id="SM00709">
    <property type="entry name" value="Zpr1"/>
    <property type="match status" value="1"/>
</dbReference>
<gene>
    <name evidence="6" type="ORF">OdinLCB4_004655</name>
</gene>
<proteinExistence type="inferred from homology"/>
<evidence type="ECO:0000256" key="1">
    <source>
        <dbReference type="ARBA" id="ARBA00008354"/>
    </source>
</evidence>
<dbReference type="InterPro" id="IPR004470">
    <property type="entry name" value="ZPR1-like_arc"/>
</dbReference>
<evidence type="ECO:0000313" key="7">
    <source>
        <dbReference type="Proteomes" id="UP000186851"/>
    </source>
</evidence>
<protein>
    <submittedName>
        <fullName evidence="6">ZPR1 zinc finger domain-containing protein</fullName>
    </submittedName>
</protein>
<evidence type="ECO:0000256" key="2">
    <source>
        <dbReference type="ARBA" id="ARBA00022723"/>
    </source>
</evidence>
<dbReference type="Pfam" id="PF22794">
    <property type="entry name" value="jr-ZPR1"/>
    <property type="match status" value="1"/>
</dbReference>
<keyword evidence="3" id="KW-0863">Zinc-finger</keyword>
<dbReference type="EMBL" id="CP091871">
    <property type="protein sequence ID" value="WEU39773.1"/>
    <property type="molecule type" value="Genomic_DNA"/>
</dbReference>
<comment type="similarity">
    <text evidence="1">Belongs to the ZPR1 family.</text>
</comment>
<dbReference type="InterPro" id="IPR004457">
    <property type="entry name" value="Znf_ZPR1"/>
</dbReference>
<dbReference type="PANTHER" id="PTHR10876:SF0">
    <property type="entry name" value="ZINC FINGER PROTEIN ZPR1"/>
    <property type="match status" value="1"/>
</dbReference>
<dbReference type="KEGG" id="oyw:OdinLCB4_004655"/>
<sequence>MSSYSRCPVCERGSLNLSSTEVELPYYGKAYIITLICEICAFRITDVVLSKVNPPTSYYAKIDSVEDLKIKVVKSSTGIIRIPEMGVKMEPGPVSQGFITNIEGILQRVEDVTIMVKGWLTDERKLQRCNQLLEKISKAVNGEFEFTFIIEDPLGNSMLVGEPSQIIKKRKLSERQINKMLSKRKS</sequence>
<dbReference type="AlphaFoldDB" id="A0AAF0I9V1"/>
<dbReference type="GO" id="GO:0008270">
    <property type="term" value="F:zinc ion binding"/>
    <property type="evidence" value="ECO:0007669"/>
    <property type="project" value="UniProtKB-KW"/>
</dbReference>
<evidence type="ECO:0000313" key="6">
    <source>
        <dbReference type="EMBL" id="WEU39773.1"/>
    </source>
</evidence>
<name>A0AAF0I9V1_ODILC</name>
<dbReference type="Gene3D" id="2.60.120.1040">
    <property type="entry name" value="ZPR1, A/B domain"/>
    <property type="match status" value="1"/>
</dbReference>
<dbReference type="InterPro" id="IPR042451">
    <property type="entry name" value="ZPR1_A/B_dom"/>
</dbReference>
<dbReference type="Proteomes" id="UP000186851">
    <property type="component" value="Chromosome"/>
</dbReference>
<feature type="domain" description="Zinc finger ZPR1-type" evidence="5">
    <location>
        <begin position="5"/>
        <end position="161"/>
    </location>
</feature>
<keyword evidence="2" id="KW-0479">Metal-binding</keyword>
<keyword evidence="4" id="KW-0862">Zinc</keyword>
<dbReference type="InterPro" id="IPR040141">
    <property type="entry name" value="ZPR1"/>
</dbReference>
<dbReference type="NCBIfam" id="TIGR00340">
    <property type="entry name" value="zpr1_rel"/>
    <property type="match status" value="1"/>
</dbReference>
<organism evidence="6 7">
    <name type="scientific">Odinarchaeota yellowstonii (strain LCB_4)</name>
    <dbReference type="NCBI Taxonomy" id="1841599"/>
    <lineage>
        <taxon>Archaea</taxon>
        <taxon>Promethearchaeati</taxon>
        <taxon>Candidatus Odinarchaeota</taxon>
        <taxon>Candidatus Odinarchaeia</taxon>
        <taxon>Candidatus Odinarchaeales</taxon>
        <taxon>Candidatus Odinarchaeaceae</taxon>
        <taxon>Candidatus Odinarchaeum</taxon>
    </lineage>
</organism>